<accession>A0ABS3H6T5</accession>
<dbReference type="EMBL" id="JAFLVT010000008">
    <property type="protein sequence ID" value="MBO0449165.1"/>
    <property type="molecule type" value="Genomic_DNA"/>
</dbReference>
<evidence type="ECO:0000313" key="3">
    <source>
        <dbReference type="Proteomes" id="UP000664256"/>
    </source>
</evidence>
<organism evidence="2 3">
    <name type="scientific">Candidatus Enterococcus myersii</name>
    <dbReference type="NCBI Taxonomy" id="2815322"/>
    <lineage>
        <taxon>Bacteria</taxon>
        <taxon>Bacillati</taxon>
        <taxon>Bacillota</taxon>
        <taxon>Bacilli</taxon>
        <taxon>Lactobacillales</taxon>
        <taxon>Enterococcaceae</taxon>
        <taxon>Enterococcus</taxon>
    </lineage>
</organism>
<comment type="caution">
    <text evidence="2">The sequence shown here is derived from an EMBL/GenBank/DDBJ whole genome shotgun (WGS) entry which is preliminary data.</text>
</comment>
<proteinExistence type="predicted"/>
<dbReference type="Proteomes" id="UP000664256">
    <property type="component" value="Unassembled WGS sequence"/>
</dbReference>
<reference evidence="2 3" key="1">
    <citation type="submission" date="2021-03" db="EMBL/GenBank/DDBJ databases">
        <title>Enterococcal diversity collection.</title>
        <authorList>
            <person name="Gilmore M.S."/>
            <person name="Schwartzman J."/>
            <person name="Van Tyne D."/>
            <person name="Martin M."/>
            <person name="Earl A.M."/>
            <person name="Manson A.L."/>
            <person name="Straub T."/>
            <person name="Salamzade R."/>
            <person name="Saavedra J."/>
            <person name="Lebreton F."/>
            <person name="Prichula J."/>
            <person name="Schaufler K."/>
            <person name="Gaca A."/>
            <person name="Sgardioli B."/>
            <person name="Wagenaar J."/>
            <person name="Strong T."/>
        </authorList>
    </citation>
    <scope>NUCLEOTIDE SEQUENCE [LARGE SCALE GENOMIC DNA]</scope>
    <source>
        <strain evidence="2 3">MJM12</strain>
    </source>
</reference>
<protein>
    <submittedName>
        <fullName evidence="2">Uncharacterized protein</fullName>
    </submittedName>
</protein>
<keyword evidence="3" id="KW-1185">Reference proteome</keyword>
<feature type="transmembrane region" description="Helical" evidence="1">
    <location>
        <begin position="21"/>
        <end position="52"/>
    </location>
</feature>
<sequence>MNAARSKIIARKLNMKKATDIVIAIGIFIAVVGFAIFAASAVASWGAFFLVFI</sequence>
<evidence type="ECO:0000313" key="2">
    <source>
        <dbReference type="EMBL" id="MBO0449165.1"/>
    </source>
</evidence>
<keyword evidence="1" id="KW-1133">Transmembrane helix</keyword>
<keyword evidence="1" id="KW-0812">Transmembrane</keyword>
<gene>
    <name evidence="2" type="ORF">JZO76_06395</name>
</gene>
<evidence type="ECO:0000256" key="1">
    <source>
        <dbReference type="SAM" id="Phobius"/>
    </source>
</evidence>
<name>A0ABS3H6T5_9ENTE</name>
<keyword evidence="1" id="KW-0472">Membrane</keyword>